<proteinExistence type="inferred from homology"/>
<dbReference type="CDD" id="cd19601">
    <property type="entry name" value="serpin42Da-like"/>
    <property type="match status" value="1"/>
</dbReference>
<dbReference type="PROSITE" id="PS00284">
    <property type="entry name" value="SERPIN"/>
    <property type="match status" value="1"/>
</dbReference>
<dbReference type="SMART" id="SM00093">
    <property type="entry name" value="SERPIN"/>
    <property type="match status" value="1"/>
</dbReference>
<dbReference type="InterPro" id="IPR023796">
    <property type="entry name" value="Serpin_dom"/>
</dbReference>
<organism evidence="5 6">
    <name type="scientific">Cotesia congregata</name>
    <name type="common">Parasitoid wasp</name>
    <name type="synonym">Apanteles congregatus</name>
    <dbReference type="NCBI Taxonomy" id="51543"/>
    <lineage>
        <taxon>Eukaryota</taxon>
        <taxon>Metazoa</taxon>
        <taxon>Ecdysozoa</taxon>
        <taxon>Arthropoda</taxon>
        <taxon>Hexapoda</taxon>
        <taxon>Insecta</taxon>
        <taxon>Pterygota</taxon>
        <taxon>Neoptera</taxon>
        <taxon>Endopterygota</taxon>
        <taxon>Hymenoptera</taxon>
        <taxon>Apocrita</taxon>
        <taxon>Ichneumonoidea</taxon>
        <taxon>Braconidae</taxon>
        <taxon>Microgastrinae</taxon>
        <taxon>Cotesia</taxon>
    </lineage>
</organism>
<comment type="similarity">
    <text evidence="3">Belongs to the serpin family.</text>
</comment>
<dbReference type="OrthoDB" id="671595at2759"/>
<evidence type="ECO:0000313" key="6">
    <source>
        <dbReference type="Proteomes" id="UP000786811"/>
    </source>
</evidence>
<dbReference type="EMBL" id="CAJNRD030001122">
    <property type="protein sequence ID" value="CAG5101343.1"/>
    <property type="molecule type" value="Genomic_DNA"/>
</dbReference>
<dbReference type="Proteomes" id="UP000786811">
    <property type="component" value="Unassembled WGS sequence"/>
</dbReference>
<protein>
    <submittedName>
        <fullName evidence="5">Similar to SERPINB8: Serpin B8 (Bos taurus)</fullName>
    </submittedName>
</protein>
<dbReference type="InterPro" id="IPR023795">
    <property type="entry name" value="Serpin_CS"/>
</dbReference>
<evidence type="ECO:0000256" key="1">
    <source>
        <dbReference type="ARBA" id="ARBA00022690"/>
    </source>
</evidence>
<dbReference type="Gene3D" id="2.30.39.10">
    <property type="entry name" value="Alpha-1-antitrypsin, domain 1"/>
    <property type="match status" value="1"/>
</dbReference>
<dbReference type="AlphaFoldDB" id="A0A8J2HKW8"/>
<feature type="domain" description="Serpin" evidence="4">
    <location>
        <begin position="40"/>
        <end position="394"/>
    </location>
</feature>
<dbReference type="PANTHER" id="PTHR11461:SF292">
    <property type="entry name" value="SERPIN 100A"/>
    <property type="match status" value="1"/>
</dbReference>
<dbReference type="InterPro" id="IPR000215">
    <property type="entry name" value="Serpin_fam"/>
</dbReference>
<evidence type="ECO:0000256" key="2">
    <source>
        <dbReference type="ARBA" id="ARBA00022900"/>
    </source>
</evidence>
<name>A0A8J2HKW8_COTCN</name>
<sequence length="406" mass="46152">MLSSNYRITGSLKGVLKIFLINLVIYTIMAEATDYHTFTSNLFKAVTEDKSENIIFSPVSIHVVLSFLSHGARGKTAEKMINNLYIKDIDQLKADYKNVLSILNSTDKAELHLANSFYVHNDVELVHKFTALGVDYYNLLITKINLSDNVQSAKQINNWVLENTNNRITDIISPDDITEDSKMFLVNAIYFKGFWKDPFDSQRTSPKIFYTANNAHVLTPVMIKKAHFVHGDLPNLNARFLEIPYTDENLTMIIILPYEVEGLSYVEKNFNWSYIINSDSIKGEIILHVPKFKIESTVDLEKILTNMGLKAMFEDTADFTGMTDTPVKVSKVIQKAFLEINEEGSEAAAATVVQIRLKRMAVQTEEFIVDRPFMVAIRHKLCDIPLFIGQVKAPNLIIKNPNKDEL</sequence>
<dbReference type="InterPro" id="IPR042185">
    <property type="entry name" value="Serpin_sf_2"/>
</dbReference>
<dbReference type="Gene3D" id="3.30.497.10">
    <property type="entry name" value="Antithrombin, subunit I, domain 2"/>
    <property type="match status" value="1"/>
</dbReference>
<evidence type="ECO:0000313" key="5">
    <source>
        <dbReference type="EMBL" id="CAG5101343.1"/>
    </source>
</evidence>
<dbReference type="GO" id="GO:0004867">
    <property type="term" value="F:serine-type endopeptidase inhibitor activity"/>
    <property type="evidence" value="ECO:0007669"/>
    <property type="project" value="UniProtKB-KW"/>
</dbReference>
<dbReference type="PANTHER" id="PTHR11461">
    <property type="entry name" value="SERINE PROTEASE INHIBITOR, SERPIN"/>
    <property type="match status" value="1"/>
</dbReference>
<dbReference type="Pfam" id="PF00079">
    <property type="entry name" value="Serpin"/>
    <property type="match status" value="1"/>
</dbReference>
<evidence type="ECO:0000256" key="3">
    <source>
        <dbReference type="RuleBase" id="RU000411"/>
    </source>
</evidence>
<keyword evidence="1" id="KW-0646">Protease inhibitor</keyword>
<keyword evidence="6" id="KW-1185">Reference proteome</keyword>
<evidence type="ECO:0000259" key="4">
    <source>
        <dbReference type="SMART" id="SM00093"/>
    </source>
</evidence>
<gene>
    <name evidence="5" type="ORF">HICCMSTLAB_LOCUS10416</name>
</gene>
<dbReference type="GO" id="GO:0005615">
    <property type="term" value="C:extracellular space"/>
    <property type="evidence" value="ECO:0007669"/>
    <property type="project" value="InterPro"/>
</dbReference>
<dbReference type="InterPro" id="IPR042178">
    <property type="entry name" value="Serpin_sf_1"/>
</dbReference>
<reference evidence="5" key="1">
    <citation type="submission" date="2021-04" db="EMBL/GenBank/DDBJ databases">
        <authorList>
            <person name="Chebbi M.A.C M."/>
        </authorList>
    </citation>
    <scope>NUCLEOTIDE SEQUENCE</scope>
</reference>
<accession>A0A8J2HKW8</accession>
<dbReference type="SUPFAM" id="SSF56574">
    <property type="entry name" value="Serpins"/>
    <property type="match status" value="1"/>
</dbReference>
<keyword evidence="2" id="KW-0722">Serine protease inhibitor</keyword>
<dbReference type="InterPro" id="IPR036186">
    <property type="entry name" value="Serpin_sf"/>
</dbReference>
<comment type="caution">
    <text evidence="5">The sequence shown here is derived from an EMBL/GenBank/DDBJ whole genome shotgun (WGS) entry which is preliminary data.</text>
</comment>